<dbReference type="EC" id="1.1.1.47" evidence="3"/>
<proteinExistence type="inferred from homology"/>
<keyword evidence="2 3" id="KW-0560">Oxidoreductase</keyword>
<reference evidence="3" key="1">
    <citation type="submission" date="2022-01" db="EMBL/GenBank/DDBJ databases">
        <title>Genome-Based Taxonomic Classification of the Phylum Actinobacteria.</title>
        <authorList>
            <person name="Gao Y."/>
        </authorList>
    </citation>
    <scope>NUCLEOTIDE SEQUENCE</scope>
    <source>
        <strain evidence="3">KLBMP 8922</strain>
    </source>
</reference>
<evidence type="ECO:0000313" key="3">
    <source>
        <dbReference type="EMBL" id="MCF2530664.1"/>
    </source>
</evidence>
<dbReference type="InterPro" id="IPR002347">
    <property type="entry name" value="SDR_fam"/>
</dbReference>
<dbReference type="AlphaFoldDB" id="A0AA41Q5A7"/>
<dbReference type="PANTHER" id="PTHR24321:SF8">
    <property type="entry name" value="ESTRADIOL 17-BETA-DEHYDROGENASE 8-RELATED"/>
    <property type="match status" value="1"/>
</dbReference>
<dbReference type="PRINTS" id="PR00081">
    <property type="entry name" value="GDHRDH"/>
</dbReference>
<comment type="caution">
    <text evidence="3">The sequence shown here is derived from an EMBL/GenBank/DDBJ whole genome shotgun (WGS) entry which is preliminary data.</text>
</comment>
<dbReference type="GO" id="GO:0047936">
    <property type="term" value="F:glucose 1-dehydrogenase [NAD(P)+] activity"/>
    <property type="evidence" value="ECO:0007669"/>
    <property type="project" value="UniProtKB-EC"/>
</dbReference>
<evidence type="ECO:0000313" key="4">
    <source>
        <dbReference type="Proteomes" id="UP001165378"/>
    </source>
</evidence>
<evidence type="ECO:0000256" key="1">
    <source>
        <dbReference type="ARBA" id="ARBA00006484"/>
    </source>
</evidence>
<protein>
    <submittedName>
        <fullName evidence="3">Glucose 1-dehydrogenase</fullName>
        <ecNumber evidence="3">1.1.1.47</ecNumber>
    </submittedName>
</protein>
<sequence length="251" mass="25995">MTSLTGKVAIITGAARGMGEAEARLFAERGAKVVLTDILEDEGRAAAAKIGDAALFVRHDVSSAEDWARVVAAAVEAFGGVDVLVNNAGLLRHAALMDETAENLDKILKVNLFGAFHGIQAVVPAMRERGGGSIVNISSLAGLQGIPRHAAYGASKWAVRGLTKTAALELGEDGIRVNSVHPGAVDTAMLGRTVERGRGGFPAVPLRRVGEPEDIGELVVFLASDASSWMTGTEFVIDGGSMSGIVPPMKG</sequence>
<dbReference type="PANTHER" id="PTHR24321">
    <property type="entry name" value="DEHYDROGENASES, SHORT CHAIN"/>
    <property type="match status" value="1"/>
</dbReference>
<name>A0AA41Q5A7_9ACTN</name>
<keyword evidence="4" id="KW-1185">Reference proteome</keyword>
<dbReference type="Gene3D" id="3.40.50.720">
    <property type="entry name" value="NAD(P)-binding Rossmann-like Domain"/>
    <property type="match status" value="1"/>
</dbReference>
<accession>A0AA41Q5A7</accession>
<dbReference type="InterPro" id="IPR020904">
    <property type="entry name" value="Sc_DH/Rdtase_CS"/>
</dbReference>
<dbReference type="PROSITE" id="PS00061">
    <property type="entry name" value="ADH_SHORT"/>
    <property type="match status" value="1"/>
</dbReference>
<organism evidence="3 4">
    <name type="scientific">Yinghuangia soli</name>
    <dbReference type="NCBI Taxonomy" id="2908204"/>
    <lineage>
        <taxon>Bacteria</taxon>
        <taxon>Bacillati</taxon>
        <taxon>Actinomycetota</taxon>
        <taxon>Actinomycetes</taxon>
        <taxon>Kitasatosporales</taxon>
        <taxon>Streptomycetaceae</taxon>
        <taxon>Yinghuangia</taxon>
    </lineage>
</organism>
<evidence type="ECO:0000256" key="2">
    <source>
        <dbReference type="ARBA" id="ARBA00023002"/>
    </source>
</evidence>
<dbReference type="InterPro" id="IPR036291">
    <property type="entry name" value="NAD(P)-bd_dom_sf"/>
</dbReference>
<comment type="similarity">
    <text evidence="1">Belongs to the short-chain dehydrogenases/reductases (SDR) family.</text>
</comment>
<dbReference type="RefSeq" id="WP_235055322.1">
    <property type="nucleotide sequence ID" value="NZ_JAKFHA010000017.1"/>
</dbReference>
<dbReference type="PRINTS" id="PR00080">
    <property type="entry name" value="SDRFAMILY"/>
</dbReference>
<dbReference type="Pfam" id="PF13561">
    <property type="entry name" value="adh_short_C2"/>
    <property type="match status" value="1"/>
</dbReference>
<gene>
    <name evidence="3" type="ORF">LZ495_26065</name>
</gene>
<dbReference type="Proteomes" id="UP001165378">
    <property type="component" value="Unassembled WGS sequence"/>
</dbReference>
<dbReference type="EMBL" id="JAKFHA010000017">
    <property type="protein sequence ID" value="MCF2530664.1"/>
    <property type="molecule type" value="Genomic_DNA"/>
</dbReference>
<dbReference type="SUPFAM" id="SSF51735">
    <property type="entry name" value="NAD(P)-binding Rossmann-fold domains"/>
    <property type="match status" value="1"/>
</dbReference>
<dbReference type="FunFam" id="3.40.50.720:FF:000084">
    <property type="entry name" value="Short-chain dehydrogenase reductase"/>
    <property type="match status" value="1"/>
</dbReference>
<dbReference type="NCBIfam" id="NF005559">
    <property type="entry name" value="PRK07231.1"/>
    <property type="match status" value="1"/>
</dbReference>